<evidence type="ECO:0000313" key="5">
    <source>
        <dbReference type="Proteomes" id="UP000501452"/>
    </source>
</evidence>
<dbReference type="GO" id="GO:0043856">
    <property type="term" value="F:anti-sigma factor antagonist activity"/>
    <property type="evidence" value="ECO:0007669"/>
    <property type="project" value="InterPro"/>
</dbReference>
<name>A0A6G8QBH7_9ACTN</name>
<dbReference type="Pfam" id="PF01740">
    <property type="entry name" value="STAS"/>
    <property type="match status" value="1"/>
</dbReference>
<sequence>MAESRDDRREEQMPQAQVTMDVRRVDDNASIIDIKGELTAFAEGVLMDAYNQASDGRVRAIILNFEGLEYMNSSGIGLLVTLLIRVNREKQRLLTYGLSEHYRSIFQITRLDDAIGIHETEEEAVEATNV</sequence>
<dbReference type="PANTHER" id="PTHR33495:SF6">
    <property type="entry name" value="ANTI-SIGMA FACTOR ANTAGONIST"/>
    <property type="match status" value="1"/>
</dbReference>
<evidence type="ECO:0000313" key="4">
    <source>
        <dbReference type="EMBL" id="QIN83840.1"/>
    </source>
</evidence>
<comment type="similarity">
    <text evidence="1 2">Belongs to the anti-sigma-factor antagonist family.</text>
</comment>
<reference evidence="4 5" key="1">
    <citation type="submission" date="2019-10" db="EMBL/GenBank/DDBJ databases">
        <title>Rubrobacter sp nov SCSIO 52090 isolated from a deep-sea sediment in the South China Sea.</title>
        <authorList>
            <person name="Chen R.W."/>
        </authorList>
    </citation>
    <scope>NUCLEOTIDE SEQUENCE [LARGE SCALE GENOMIC DNA]</scope>
    <source>
        <strain evidence="4 5">SCSIO 52909</strain>
    </source>
</reference>
<accession>A0A6G8QBH7</accession>
<dbReference type="KEGG" id="rub:GBA63_15240"/>
<protein>
    <recommendedName>
        <fullName evidence="2">Anti-sigma factor antagonist</fullName>
    </recommendedName>
</protein>
<dbReference type="Proteomes" id="UP000501452">
    <property type="component" value="Chromosome"/>
</dbReference>
<dbReference type="InterPro" id="IPR036513">
    <property type="entry name" value="STAS_dom_sf"/>
</dbReference>
<feature type="domain" description="STAS" evidence="3">
    <location>
        <begin position="27"/>
        <end position="128"/>
    </location>
</feature>
<evidence type="ECO:0000256" key="1">
    <source>
        <dbReference type="ARBA" id="ARBA00009013"/>
    </source>
</evidence>
<proteinExistence type="inferred from homology"/>
<dbReference type="AlphaFoldDB" id="A0A6G8QBH7"/>
<keyword evidence="5" id="KW-1185">Reference proteome</keyword>
<organism evidence="4 5">
    <name type="scientific">Rubrobacter tropicus</name>
    <dbReference type="NCBI Taxonomy" id="2653851"/>
    <lineage>
        <taxon>Bacteria</taxon>
        <taxon>Bacillati</taxon>
        <taxon>Actinomycetota</taxon>
        <taxon>Rubrobacteria</taxon>
        <taxon>Rubrobacterales</taxon>
        <taxon>Rubrobacteraceae</taxon>
        <taxon>Rubrobacter</taxon>
    </lineage>
</organism>
<dbReference type="CDD" id="cd07043">
    <property type="entry name" value="STAS_anti-anti-sigma_factors"/>
    <property type="match status" value="1"/>
</dbReference>
<gene>
    <name evidence="4" type="ORF">GBA63_15240</name>
</gene>
<dbReference type="Gene3D" id="3.30.750.24">
    <property type="entry name" value="STAS domain"/>
    <property type="match status" value="1"/>
</dbReference>
<evidence type="ECO:0000259" key="3">
    <source>
        <dbReference type="PROSITE" id="PS50801"/>
    </source>
</evidence>
<evidence type="ECO:0000256" key="2">
    <source>
        <dbReference type="RuleBase" id="RU003749"/>
    </source>
</evidence>
<dbReference type="PROSITE" id="PS50801">
    <property type="entry name" value="STAS"/>
    <property type="match status" value="1"/>
</dbReference>
<dbReference type="InterPro" id="IPR002645">
    <property type="entry name" value="STAS_dom"/>
</dbReference>
<dbReference type="PANTHER" id="PTHR33495">
    <property type="entry name" value="ANTI-SIGMA FACTOR ANTAGONIST TM_1081-RELATED-RELATED"/>
    <property type="match status" value="1"/>
</dbReference>
<dbReference type="EMBL" id="CP045119">
    <property type="protein sequence ID" value="QIN83840.1"/>
    <property type="molecule type" value="Genomic_DNA"/>
</dbReference>
<dbReference type="SUPFAM" id="SSF52091">
    <property type="entry name" value="SpoIIaa-like"/>
    <property type="match status" value="1"/>
</dbReference>
<dbReference type="InterPro" id="IPR003658">
    <property type="entry name" value="Anti-sigma_ant"/>
</dbReference>
<dbReference type="NCBIfam" id="TIGR00377">
    <property type="entry name" value="ant_ant_sig"/>
    <property type="match status" value="1"/>
</dbReference>